<keyword evidence="4" id="KW-0560">Oxidoreductase</keyword>
<dbReference type="SUPFAM" id="SSF53720">
    <property type="entry name" value="ALDH-like"/>
    <property type="match status" value="1"/>
</dbReference>
<gene>
    <name evidence="7" type="ORF">POPTR_008G081900</name>
</gene>
<evidence type="ECO:0000313" key="8">
    <source>
        <dbReference type="Proteomes" id="UP000006729"/>
    </source>
</evidence>
<protein>
    <recommendedName>
        <fullName evidence="3">Succinate-semialdehyde dehydrogenase, mitochondrial</fullName>
        <ecNumber evidence="2">1.2.1.24</ecNumber>
    </recommendedName>
    <alternativeName>
        <fullName evidence="5">NAD(+)-dependent succinic semialdehyde dehydrogenase</fullName>
    </alternativeName>
</protein>
<dbReference type="Proteomes" id="UP000006729">
    <property type="component" value="Chromosome 8"/>
</dbReference>
<organism evidence="7 8">
    <name type="scientific">Populus trichocarpa</name>
    <name type="common">Western balsam poplar</name>
    <name type="synonym">Populus balsamifera subsp. trichocarpa</name>
    <dbReference type="NCBI Taxonomy" id="3694"/>
    <lineage>
        <taxon>Eukaryota</taxon>
        <taxon>Viridiplantae</taxon>
        <taxon>Streptophyta</taxon>
        <taxon>Embryophyta</taxon>
        <taxon>Tracheophyta</taxon>
        <taxon>Spermatophyta</taxon>
        <taxon>Magnoliopsida</taxon>
        <taxon>eudicotyledons</taxon>
        <taxon>Gunneridae</taxon>
        <taxon>Pentapetalae</taxon>
        <taxon>rosids</taxon>
        <taxon>fabids</taxon>
        <taxon>Malpighiales</taxon>
        <taxon>Salicaceae</taxon>
        <taxon>Saliceae</taxon>
        <taxon>Populus</taxon>
    </lineage>
</organism>
<dbReference type="InterPro" id="IPR016161">
    <property type="entry name" value="Ald_DH/histidinol_DH"/>
</dbReference>
<dbReference type="AlphaFoldDB" id="A0A2K1ZDV7"/>
<dbReference type="PANTHER" id="PTHR43353">
    <property type="entry name" value="SUCCINATE-SEMIALDEHYDE DEHYDROGENASE, MITOCHONDRIAL"/>
    <property type="match status" value="1"/>
</dbReference>
<dbReference type="STRING" id="3694.A0A2K1ZDV7"/>
<evidence type="ECO:0000313" key="7">
    <source>
        <dbReference type="EMBL" id="RQO94355.1"/>
    </source>
</evidence>
<dbReference type="PANTHER" id="PTHR43353:SF5">
    <property type="entry name" value="SUCCINATE-SEMIALDEHYDE DEHYDROGENASE, MITOCHONDRIAL"/>
    <property type="match status" value="1"/>
</dbReference>
<dbReference type="EMBL" id="CM009297">
    <property type="protein sequence ID" value="RQO94355.1"/>
    <property type="molecule type" value="Genomic_DNA"/>
</dbReference>
<evidence type="ECO:0000256" key="1">
    <source>
        <dbReference type="ARBA" id="ARBA00009986"/>
    </source>
</evidence>
<keyword evidence="8" id="KW-1185">Reference proteome</keyword>
<evidence type="ECO:0000256" key="3">
    <source>
        <dbReference type="ARBA" id="ARBA00019842"/>
    </source>
</evidence>
<dbReference type="Pfam" id="PF00171">
    <property type="entry name" value="Aldedh"/>
    <property type="match status" value="1"/>
</dbReference>
<proteinExistence type="inferred from homology"/>
<name>A0A2K1ZDV7_POPTR</name>
<dbReference type="GO" id="GO:0004777">
    <property type="term" value="F:succinate-semialdehyde dehydrogenase (NAD+) activity"/>
    <property type="evidence" value="ECO:0007669"/>
    <property type="project" value="UniProtKB-EC"/>
</dbReference>
<dbReference type="InParanoid" id="A0A2K1ZDV7"/>
<comment type="similarity">
    <text evidence="1">Belongs to the aldehyde dehydrogenase family.</text>
</comment>
<evidence type="ECO:0000256" key="4">
    <source>
        <dbReference type="ARBA" id="ARBA00023002"/>
    </source>
</evidence>
<dbReference type="Gene3D" id="3.40.309.10">
    <property type="entry name" value="Aldehyde Dehydrogenase, Chain A, domain 2"/>
    <property type="match status" value="1"/>
</dbReference>
<dbReference type="InterPro" id="IPR015590">
    <property type="entry name" value="Aldehyde_DH_dom"/>
</dbReference>
<dbReference type="EC" id="1.2.1.24" evidence="2"/>
<accession>A0A2K1ZDV7</accession>
<dbReference type="PROSITE" id="PS00070">
    <property type="entry name" value="ALDEHYDE_DEHYDR_CYS"/>
    <property type="match status" value="1"/>
</dbReference>
<sequence>MHHVQVRKITFAGSTAVGKKFMAGAAGTVKRLASKFRNRGQTCVCANRIIGQEGIFDKFADAFSKAVQRMLVGDGFSKGVAQIGGECALTSQTGGLDF</sequence>
<reference evidence="7 8" key="1">
    <citation type="journal article" date="2006" name="Science">
        <title>The genome of black cottonwood, Populus trichocarpa (Torr. &amp; Gray).</title>
        <authorList>
            <person name="Tuskan G.A."/>
            <person name="Difazio S."/>
            <person name="Jansson S."/>
            <person name="Bohlmann J."/>
            <person name="Grigoriev I."/>
            <person name="Hellsten U."/>
            <person name="Putnam N."/>
            <person name="Ralph S."/>
            <person name="Rombauts S."/>
            <person name="Salamov A."/>
            <person name="Schein J."/>
            <person name="Sterck L."/>
            <person name="Aerts A."/>
            <person name="Bhalerao R.R."/>
            <person name="Bhalerao R.P."/>
            <person name="Blaudez D."/>
            <person name="Boerjan W."/>
            <person name="Brun A."/>
            <person name="Brunner A."/>
            <person name="Busov V."/>
            <person name="Campbell M."/>
            <person name="Carlson J."/>
            <person name="Chalot M."/>
            <person name="Chapman J."/>
            <person name="Chen G.L."/>
            <person name="Cooper D."/>
            <person name="Coutinho P.M."/>
            <person name="Couturier J."/>
            <person name="Covert S."/>
            <person name="Cronk Q."/>
            <person name="Cunningham R."/>
            <person name="Davis J."/>
            <person name="Degroeve S."/>
            <person name="Dejardin A."/>
            <person name="Depamphilis C."/>
            <person name="Detter J."/>
            <person name="Dirks B."/>
            <person name="Dubchak I."/>
            <person name="Duplessis S."/>
            <person name="Ehlting J."/>
            <person name="Ellis B."/>
            <person name="Gendler K."/>
            <person name="Goodstein D."/>
            <person name="Gribskov M."/>
            <person name="Grimwood J."/>
            <person name="Groover A."/>
            <person name="Gunter L."/>
            <person name="Hamberger B."/>
            <person name="Heinze B."/>
            <person name="Helariutta Y."/>
            <person name="Henrissat B."/>
            <person name="Holligan D."/>
            <person name="Holt R."/>
            <person name="Huang W."/>
            <person name="Islam-Faridi N."/>
            <person name="Jones S."/>
            <person name="Jones-Rhoades M."/>
            <person name="Jorgensen R."/>
            <person name="Joshi C."/>
            <person name="Kangasjarvi J."/>
            <person name="Karlsson J."/>
            <person name="Kelleher C."/>
            <person name="Kirkpatrick R."/>
            <person name="Kirst M."/>
            <person name="Kohler A."/>
            <person name="Kalluri U."/>
            <person name="Larimer F."/>
            <person name="Leebens-Mack J."/>
            <person name="Leple J.C."/>
            <person name="Locascio P."/>
            <person name="Lou Y."/>
            <person name="Lucas S."/>
            <person name="Martin F."/>
            <person name="Montanini B."/>
            <person name="Napoli C."/>
            <person name="Nelson D.R."/>
            <person name="Nelson C."/>
            <person name="Nieminen K."/>
            <person name="Nilsson O."/>
            <person name="Pereda V."/>
            <person name="Peter G."/>
            <person name="Philippe R."/>
            <person name="Pilate G."/>
            <person name="Poliakov A."/>
            <person name="Razumovskaya J."/>
            <person name="Richardson P."/>
            <person name="Rinaldi C."/>
            <person name="Ritland K."/>
            <person name="Rouze P."/>
            <person name="Ryaboy D."/>
            <person name="Schmutz J."/>
            <person name="Schrader J."/>
            <person name="Segerman B."/>
            <person name="Shin H."/>
            <person name="Siddiqui A."/>
            <person name="Sterky F."/>
            <person name="Terry A."/>
            <person name="Tsai C.J."/>
            <person name="Uberbacher E."/>
            <person name="Unneberg P."/>
            <person name="Vahala J."/>
            <person name="Wall K."/>
            <person name="Wessler S."/>
            <person name="Yang G."/>
            <person name="Yin T."/>
            <person name="Douglas C."/>
            <person name="Marra M."/>
            <person name="Sandberg G."/>
            <person name="Van de Peer Y."/>
            <person name="Rokhsar D."/>
        </authorList>
    </citation>
    <scope>NUCLEOTIDE SEQUENCE [LARGE SCALE GENOMIC DNA]</scope>
    <source>
        <strain evidence="8">cv. Nisqually</strain>
    </source>
</reference>
<evidence type="ECO:0000256" key="5">
    <source>
        <dbReference type="ARBA" id="ARBA00030806"/>
    </source>
</evidence>
<evidence type="ECO:0000256" key="2">
    <source>
        <dbReference type="ARBA" id="ARBA00013051"/>
    </source>
</evidence>
<dbReference type="InterPro" id="IPR050740">
    <property type="entry name" value="Aldehyde_DH_Superfamily"/>
</dbReference>
<evidence type="ECO:0000259" key="6">
    <source>
        <dbReference type="Pfam" id="PF00171"/>
    </source>
</evidence>
<dbReference type="InterPro" id="IPR016160">
    <property type="entry name" value="Ald_DH_CS_CYS"/>
</dbReference>
<dbReference type="InterPro" id="IPR016163">
    <property type="entry name" value="Ald_DH_C"/>
</dbReference>
<feature type="domain" description="Aldehyde dehydrogenase" evidence="6">
    <location>
        <begin position="33"/>
        <end position="80"/>
    </location>
</feature>
<dbReference type="ExpressionAtlas" id="A0A2K1ZDV7">
    <property type="expression patterns" value="differential"/>
</dbReference>